<organism evidence="2 3">
    <name type="scientific">Halopseudomonas laoshanensis</name>
    <dbReference type="NCBI Taxonomy" id="2268758"/>
    <lineage>
        <taxon>Bacteria</taxon>
        <taxon>Pseudomonadati</taxon>
        <taxon>Pseudomonadota</taxon>
        <taxon>Gammaproteobacteria</taxon>
        <taxon>Pseudomonadales</taxon>
        <taxon>Pseudomonadaceae</taxon>
        <taxon>Halopseudomonas</taxon>
    </lineage>
</organism>
<accession>A0A7V7GNX7</accession>
<dbReference type="AlphaFoldDB" id="A0A7V7GNX7"/>
<proteinExistence type="predicted"/>
<reference evidence="2 3" key="1">
    <citation type="submission" date="2018-07" db="EMBL/GenBank/DDBJ databases">
        <title>Pseudomonas laoshanensis sp. nov., isolated from soil.</title>
        <authorList>
            <person name="Sun J."/>
            <person name="Yu L."/>
            <person name="Wang M."/>
            <person name="Zhang C."/>
        </authorList>
    </citation>
    <scope>NUCLEOTIDE SEQUENCE [LARGE SCALE GENOMIC DNA]</scope>
    <source>
        <strain evidence="2 3">Y22</strain>
    </source>
</reference>
<dbReference type="OrthoDB" id="6886737at2"/>
<gene>
    <name evidence="2" type="ORF">DT594_17385</name>
</gene>
<comment type="caution">
    <text evidence="2">The sequence shown here is derived from an EMBL/GenBank/DDBJ whole genome shotgun (WGS) entry which is preliminary data.</text>
</comment>
<sequence length="137" mass="15621">MNRRKFLILSGTALSAAAVGGSIAILEHPHAYIPALLQEYLGQFTMDEEDERQFVDAFSEFYGNDKIIGFVGLHRIREATSLGTPYTHSKVELFQRRLVSDFISSTDFFQKYQLETVPHVTFRGFKLPCSNPFARRV</sequence>
<feature type="chain" id="PRO_5030953366" evidence="1">
    <location>
        <begin position="25"/>
        <end position="137"/>
    </location>
</feature>
<evidence type="ECO:0000256" key="1">
    <source>
        <dbReference type="SAM" id="SignalP"/>
    </source>
</evidence>
<keyword evidence="3" id="KW-1185">Reference proteome</keyword>
<name>A0A7V7GNX7_9GAMM</name>
<dbReference type="RefSeq" id="WP_149334240.1">
    <property type="nucleotide sequence ID" value="NZ_QOVF01000008.1"/>
</dbReference>
<feature type="signal peptide" evidence="1">
    <location>
        <begin position="1"/>
        <end position="24"/>
    </location>
</feature>
<dbReference type="EMBL" id="QOVF01000008">
    <property type="protein sequence ID" value="KAA0691349.1"/>
    <property type="molecule type" value="Genomic_DNA"/>
</dbReference>
<keyword evidence="1" id="KW-0732">Signal</keyword>
<protein>
    <submittedName>
        <fullName evidence="2">Uncharacterized protein</fullName>
    </submittedName>
</protein>
<evidence type="ECO:0000313" key="3">
    <source>
        <dbReference type="Proteomes" id="UP000463138"/>
    </source>
</evidence>
<evidence type="ECO:0000313" key="2">
    <source>
        <dbReference type="EMBL" id="KAA0691349.1"/>
    </source>
</evidence>
<dbReference type="Proteomes" id="UP000463138">
    <property type="component" value="Unassembled WGS sequence"/>
</dbReference>